<sequence length="155" mass="17544">MLRQIDPSSKFIYRLDRMGALVPNFRFFGPVPSVHDSHLLIRFHLGDGDTGPWRELICREKRRLVHMVWAPHRRMNKGLFDAQVELLTVIGMTQDMQRLSTTIPYRTLLNLALHGVETPAGARAAQFAIARSASHDASVTPEIMFASDIHELANS</sequence>
<name>A0A927QKG2_9ACTN</name>
<proteinExistence type="predicted"/>
<dbReference type="GeneID" id="79935839"/>
<gene>
    <name evidence="1" type="ORF">IHE70_41115</name>
</gene>
<evidence type="ECO:0000313" key="1">
    <source>
        <dbReference type="EMBL" id="MBD9729476.1"/>
    </source>
</evidence>
<evidence type="ECO:0000313" key="2">
    <source>
        <dbReference type="Proteomes" id="UP000661025"/>
    </source>
</evidence>
<reference evidence="1" key="1">
    <citation type="submission" date="2020-09" db="EMBL/GenBank/DDBJ databases">
        <title>Streptomyces canutascabiei sp. nov., which causes potato common scab and is distributed across the world.</title>
        <authorList>
            <person name="Nguyen H.P."/>
            <person name="Weisberg A.J."/>
            <person name="Chang J.H."/>
            <person name="Clarke C.R."/>
        </authorList>
    </citation>
    <scope>NUCLEOTIDE SEQUENCE</scope>
    <source>
        <strain evidence="1">ID-01-6.2a</strain>
    </source>
</reference>
<organism evidence="1 2">
    <name type="scientific">Streptomyces caniscabiei</name>
    <dbReference type="NCBI Taxonomy" id="2746961"/>
    <lineage>
        <taxon>Bacteria</taxon>
        <taxon>Bacillati</taxon>
        <taxon>Actinomycetota</taxon>
        <taxon>Actinomycetes</taxon>
        <taxon>Kitasatosporales</taxon>
        <taxon>Streptomycetaceae</taxon>
        <taxon>Streptomyces</taxon>
    </lineage>
</organism>
<dbReference type="AlphaFoldDB" id="A0A927QKG2"/>
<dbReference type="RefSeq" id="WP_275875031.1">
    <property type="nucleotide sequence ID" value="NZ_CP119182.1"/>
</dbReference>
<dbReference type="Proteomes" id="UP000661025">
    <property type="component" value="Unassembled WGS sequence"/>
</dbReference>
<accession>A0A927QKG2</accession>
<protein>
    <submittedName>
        <fullName evidence="1">Uncharacterized protein</fullName>
    </submittedName>
</protein>
<comment type="caution">
    <text evidence="1">The sequence shown here is derived from an EMBL/GenBank/DDBJ whole genome shotgun (WGS) entry which is preliminary data.</text>
</comment>
<dbReference type="EMBL" id="JACYXT010000027">
    <property type="protein sequence ID" value="MBD9729476.1"/>
    <property type="molecule type" value="Genomic_DNA"/>
</dbReference>